<keyword evidence="6" id="KW-0472">Membrane</keyword>
<reference evidence="8 9" key="1">
    <citation type="submission" date="2018-05" db="EMBL/GenBank/DDBJ databases">
        <title>Kurthia sibirica genome sequence.</title>
        <authorList>
            <person name="Maclea K.S."/>
            <person name="Goen A.E."/>
        </authorList>
    </citation>
    <scope>NUCLEOTIDE SEQUENCE [LARGE SCALE GENOMIC DNA]</scope>
    <source>
        <strain evidence="8 9">ATCC 49154</strain>
    </source>
</reference>
<organism evidence="8 9">
    <name type="scientific">Kurthia sibirica</name>
    <dbReference type="NCBI Taxonomy" id="202750"/>
    <lineage>
        <taxon>Bacteria</taxon>
        <taxon>Bacillati</taxon>
        <taxon>Bacillota</taxon>
        <taxon>Bacilli</taxon>
        <taxon>Bacillales</taxon>
        <taxon>Caryophanaceae</taxon>
        <taxon>Kurthia</taxon>
    </lineage>
</organism>
<dbReference type="SUPFAM" id="SSF55031">
    <property type="entry name" value="Bacterial exopeptidase dimerisation domain"/>
    <property type="match status" value="1"/>
</dbReference>
<keyword evidence="6" id="KW-1133">Transmembrane helix</keyword>
<dbReference type="InterPro" id="IPR036264">
    <property type="entry name" value="Bact_exopeptidase_dim_dom"/>
</dbReference>
<dbReference type="PROSITE" id="PS00758">
    <property type="entry name" value="ARGE_DAPE_CPG2_1"/>
    <property type="match status" value="1"/>
</dbReference>
<keyword evidence="6" id="KW-0812">Transmembrane</keyword>
<sequence>MLKKIIFAILGIVIVFAGVTLYFTMSAKTKQPKAQQQNFKIDEDKAIKNLSTAVTFKTISQEKEKDINYEYFKEFQQFLKDTYPEIYKQLEYKEINDYSMIFKWSGKDSSKKPIGLTSHYDVVPVAKGTEVKWQEDAFSGAVDEKYIWGRGTLDDKVGVIGTLEAVDYLLKEGFVPPQDLYLFFGHDEENGGDAGAAEITKYFKNNMIQFEYIMDEGGAIVNNMVPGVEDPVGVIGVAEKGSATIMLSVEGSGGHSSQPKNKTTIGRLSAAIAALEEQQFTASIAGPTKELFEYTAPEMSFGYKYVFENQWLFKPIIKKILLGKPATAAVTRTTIAPTIFKAGDKGNILPEFAEAQINIRVMPGDTFNSLKKQVNAIIDDKHVKVTITGNEASAVSSSTSRGFKMIQQAAINTNDQTIIAPYIMIGASDSKHYSKISDDAYRFLPIEMEDDGLERMHGTNERVEKVAYMKAIQFYIDLMKQ</sequence>
<dbReference type="Gene3D" id="3.40.630.10">
    <property type="entry name" value="Zn peptidases"/>
    <property type="match status" value="1"/>
</dbReference>
<evidence type="ECO:0000256" key="6">
    <source>
        <dbReference type="SAM" id="Phobius"/>
    </source>
</evidence>
<dbReference type="GO" id="GO:0008233">
    <property type="term" value="F:peptidase activity"/>
    <property type="evidence" value="ECO:0007669"/>
    <property type="project" value="UniProtKB-KW"/>
</dbReference>
<dbReference type="Gene3D" id="1.10.150.900">
    <property type="match status" value="1"/>
</dbReference>
<dbReference type="SUPFAM" id="SSF53187">
    <property type="entry name" value="Zn-dependent exopeptidases"/>
    <property type="match status" value="1"/>
</dbReference>
<protein>
    <recommendedName>
        <fullName evidence="7">Peptidase M20 dimerisation domain-containing protein</fullName>
    </recommendedName>
</protein>
<name>A0A2U3AME0_9BACL</name>
<evidence type="ECO:0000313" key="8">
    <source>
        <dbReference type="EMBL" id="PWI25698.1"/>
    </source>
</evidence>
<evidence type="ECO:0000256" key="2">
    <source>
        <dbReference type="ARBA" id="ARBA00022670"/>
    </source>
</evidence>
<proteinExistence type="inferred from homology"/>
<dbReference type="GO" id="GO:0046872">
    <property type="term" value="F:metal ion binding"/>
    <property type="evidence" value="ECO:0007669"/>
    <property type="project" value="UniProtKB-KW"/>
</dbReference>
<evidence type="ECO:0000256" key="5">
    <source>
        <dbReference type="ARBA" id="ARBA00022833"/>
    </source>
</evidence>
<evidence type="ECO:0000256" key="1">
    <source>
        <dbReference type="ARBA" id="ARBA00006247"/>
    </source>
</evidence>
<feature type="domain" description="Peptidase M20 dimerisation" evidence="7">
    <location>
        <begin position="237"/>
        <end position="384"/>
    </location>
</feature>
<dbReference type="PANTHER" id="PTHR45962">
    <property type="entry name" value="N-FATTY-ACYL-AMINO ACID SYNTHASE/HYDROLASE PM20D1"/>
    <property type="match status" value="1"/>
</dbReference>
<comment type="similarity">
    <text evidence="1">Belongs to the peptidase M20A family.</text>
</comment>
<dbReference type="Proteomes" id="UP000245938">
    <property type="component" value="Unassembled WGS sequence"/>
</dbReference>
<keyword evidence="3" id="KW-0479">Metal-binding</keyword>
<keyword evidence="9" id="KW-1185">Reference proteome</keyword>
<accession>A0A2U3AME0</accession>
<dbReference type="OrthoDB" id="9792335at2"/>
<evidence type="ECO:0000256" key="3">
    <source>
        <dbReference type="ARBA" id="ARBA00022723"/>
    </source>
</evidence>
<feature type="transmembrane region" description="Helical" evidence="6">
    <location>
        <begin position="6"/>
        <end position="25"/>
    </location>
</feature>
<dbReference type="EMBL" id="QFVR01000007">
    <property type="protein sequence ID" value="PWI25698.1"/>
    <property type="molecule type" value="Genomic_DNA"/>
</dbReference>
<keyword evidence="5" id="KW-0862">Zinc</keyword>
<dbReference type="InterPro" id="IPR001261">
    <property type="entry name" value="ArgE/DapE_CS"/>
</dbReference>
<dbReference type="GO" id="GO:0006508">
    <property type="term" value="P:proteolysis"/>
    <property type="evidence" value="ECO:0007669"/>
    <property type="project" value="UniProtKB-KW"/>
</dbReference>
<dbReference type="PANTHER" id="PTHR45962:SF1">
    <property type="entry name" value="N-FATTY-ACYL-AMINO ACID SYNTHASE_HYDROLASE PM20D1"/>
    <property type="match status" value="1"/>
</dbReference>
<dbReference type="InterPro" id="IPR047177">
    <property type="entry name" value="Pept_M20A"/>
</dbReference>
<evidence type="ECO:0000256" key="4">
    <source>
        <dbReference type="ARBA" id="ARBA00022801"/>
    </source>
</evidence>
<gene>
    <name evidence="8" type="ORF">DEX24_07250</name>
</gene>
<evidence type="ECO:0000259" key="7">
    <source>
        <dbReference type="Pfam" id="PF07687"/>
    </source>
</evidence>
<dbReference type="Pfam" id="PF01546">
    <property type="entry name" value="Peptidase_M20"/>
    <property type="match status" value="1"/>
</dbReference>
<dbReference type="RefSeq" id="WP_109305752.1">
    <property type="nucleotide sequence ID" value="NZ_BJUF01000013.1"/>
</dbReference>
<dbReference type="AlphaFoldDB" id="A0A2U3AME0"/>
<dbReference type="Gene3D" id="3.30.70.360">
    <property type="match status" value="1"/>
</dbReference>
<dbReference type="InterPro" id="IPR011650">
    <property type="entry name" value="Peptidase_M20_dimer"/>
</dbReference>
<evidence type="ECO:0000313" key="9">
    <source>
        <dbReference type="Proteomes" id="UP000245938"/>
    </source>
</evidence>
<keyword evidence="4" id="KW-0378">Hydrolase</keyword>
<keyword evidence="2" id="KW-0645">Protease</keyword>
<dbReference type="Pfam" id="PF07687">
    <property type="entry name" value="M20_dimer"/>
    <property type="match status" value="1"/>
</dbReference>
<dbReference type="InterPro" id="IPR002933">
    <property type="entry name" value="Peptidase_M20"/>
</dbReference>
<comment type="caution">
    <text evidence="8">The sequence shown here is derived from an EMBL/GenBank/DDBJ whole genome shotgun (WGS) entry which is preliminary data.</text>
</comment>